<feature type="signal peptide" evidence="1">
    <location>
        <begin position="1"/>
        <end position="18"/>
    </location>
</feature>
<evidence type="ECO:0000256" key="1">
    <source>
        <dbReference type="SAM" id="SignalP"/>
    </source>
</evidence>
<reference evidence="2" key="5">
    <citation type="journal article" date="2021" name="G3 (Bethesda)">
        <title>Aegilops tauschii genome assembly Aet v5.0 features greater sequence contiguity and improved annotation.</title>
        <authorList>
            <person name="Wang L."/>
            <person name="Zhu T."/>
            <person name="Rodriguez J.C."/>
            <person name="Deal K.R."/>
            <person name="Dubcovsky J."/>
            <person name="McGuire P.E."/>
            <person name="Lux T."/>
            <person name="Spannagl M."/>
            <person name="Mayer K.F.X."/>
            <person name="Baldrich P."/>
            <person name="Meyers B.C."/>
            <person name="Huo N."/>
            <person name="Gu Y.Q."/>
            <person name="Zhou H."/>
            <person name="Devos K.M."/>
            <person name="Bennetzen J.L."/>
            <person name="Unver T."/>
            <person name="Budak H."/>
            <person name="Gulick P.J."/>
            <person name="Galiba G."/>
            <person name="Kalapos B."/>
            <person name="Nelson D.R."/>
            <person name="Li P."/>
            <person name="You F.M."/>
            <person name="Luo M.C."/>
            <person name="Dvorak J."/>
        </authorList>
    </citation>
    <scope>NUCLEOTIDE SEQUENCE [LARGE SCALE GENOMIC DNA]</scope>
    <source>
        <strain evidence="2">cv. AL8/78</strain>
    </source>
</reference>
<protein>
    <submittedName>
        <fullName evidence="2">Uncharacterized protein</fullName>
    </submittedName>
</protein>
<dbReference type="Gramene" id="AET4Gv20335300.23">
    <property type="protein sequence ID" value="AET4Gv20335300.23"/>
    <property type="gene ID" value="AET4Gv20335300"/>
</dbReference>
<reference evidence="3" key="1">
    <citation type="journal article" date="2014" name="Science">
        <title>Ancient hybridizations among the ancestral genomes of bread wheat.</title>
        <authorList>
            <consortium name="International Wheat Genome Sequencing Consortium,"/>
            <person name="Marcussen T."/>
            <person name="Sandve S.R."/>
            <person name="Heier L."/>
            <person name="Spannagl M."/>
            <person name="Pfeifer M."/>
            <person name="Jakobsen K.S."/>
            <person name="Wulff B.B."/>
            <person name="Steuernagel B."/>
            <person name="Mayer K.F."/>
            <person name="Olsen O.A."/>
        </authorList>
    </citation>
    <scope>NUCLEOTIDE SEQUENCE [LARGE SCALE GENOMIC DNA]</scope>
    <source>
        <strain evidence="3">cv. AL8/78</strain>
    </source>
</reference>
<reference evidence="2" key="3">
    <citation type="journal article" date="2017" name="Nature">
        <title>Genome sequence of the progenitor of the wheat D genome Aegilops tauschii.</title>
        <authorList>
            <person name="Luo M.C."/>
            <person name="Gu Y.Q."/>
            <person name="Puiu D."/>
            <person name="Wang H."/>
            <person name="Twardziok S.O."/>
            <person name="Deal K.R."/>
            <person name="Huo N."/>
            <person name="Zhu T."/>
            <person name="Wang L."/>
            <person name="Wang Y."/>
            <person name="McGuire P.E."/>
            <person name="Liu S."/>
            <person name="Long H."/>
            <person name="Ramasamy R.K."/>
            <person name="Rodriguez J.C."/>
            <person name="Van S.L."/>
            <person name="Yuan L."/>
            <person name="Wang Z."/>
            <person name="Xia Z."/>
            <person name="Xiao L."/>
            <person name="Anderson O.D."/>
            <person name="Ouyang S."/>
            <person name="Liang Y."/>
            <person name="Zimin A.V."/>
            <person name="Pertea G."/>
            <person name="Qi P."/>
            <person name="Bennetzen J.L."/>
            <person name="Dai X."/>
            <person name="Dawson M.W."/>
            <person name="Muller H.G."/>
            <person name="Kugler K."/>
            <person name="Rivarola-Duarte L."/>
            <person name="Spannagl M."/>
            <person name="Mayer K.F.X."/>
            <person name="Lu F.H."/>
            <person name="Bevan M.W."/>
            <person name="Leroy P."/>
            <person name="Li P."/>
            <person name="You F.M."/>
            <person name="Sun Q."/>
            <person name="Liu Z."/>
            <person name="Lyons E."/>
            <person name="Wicker T."/>
            <person name="Salzberg S.L."/>
            <person name="Devos K.M."/>
            <person name="Dvorak J."/>
        </authorList>
    </citation>
    <scope>NUCLEOTIDE SEQUENCE [LARGE SCALE GENOMIC DNA]</scope>
    <source>
        <strain evidence="2">cv. AL8/78</strain>
    </source>
</reference>
<reference evidence="3" key="2">
    <citation type="journal article" date="2017" name="Nat. Plants">
        <title>The Aegilops tauschii genome reveals multiple impacts of transposons.</title>
        <authorList>
            <person name="Zhao G."/>
            <person name="Zou C."/>
            <person name="Li K."/>
            <person name="Wang K."/>
            <person name="Li T."/>
            <person name="Gao L."/>
            <person name="Zhang X."/>
            <person name="Wang H."/>
            <person name="Yang Z."/>
            <person name="Liu X."/>
            <person name="Jiang W."/>
            <person name="Mao L."/>
            <person name="Kong X."/>
            <person name="Jiao Y."/>
            <person name="Jia J."/>
        </authorList>
    </citation>
    <scope>NUCLEOTIDE SEQUENCE [LARGE SCALE GENOMIC DNA]</scope>
    <source>
        <strain evidence="3">cv. AL8/78</strain>
    </source>
</reference>
<keyword evidence="1" id="KW-0732">Signal</keyword>
<name>A0A453HX98_AEGTS</name>
<accession>A0A453HX98</accession>
<proteinExistence type="predicted"/>
<keyword evidence="3" id="KW-1185">Reference proteome</keyword>
<dbReference type="EnsemblPlants" id="AET4Gv20335300.23">
    <property type="protein sequence ID" value="AET4Gv20335300.23"/>
    <property type="gene ID" value="AET4Gv20335300"/>
</dbReference>
<evidence type="ECO:0000313" key="2">
    <source>
        <dbReference type="EnsemblPlants" id="AET4Gv20335300.23"/>
    </source>
</evidence>
<evidence type="ECO:0000313" key="3">
    <source>
        <dbReference type="Proteomes" id="UP000015105"/>
    </source>
</evidence>
<organism evidence="2 3">
    <name type="scientific">Aegilops tauschii subsp. strangulata</name>
    <name type="common">Goatgrass</name>
    <dbReference type="NCBI Taxonomy" id="200361"/>
    <lineage>
        <taxon>Eukaryota</taxon>
        <taxon>Viridiplantae</taxon>
        <taxon>Streptophyta</taxon>
        <taxon>Embryophyta</taxon>
        <taxon>Tracheophyta</taxon>
        <taxon>Spermatophyta</taxon>
        <taxon>Magnoliopsida</taxon>
        <taxon>Liliopsida</taxon>
        <taxon>Poales</taxon>
        <taxon>Poaceae</taxon>
        <taxon>BOP clade</taxon>
        <taxon>Pooideae</taxon>
        <taxon>Triticodae</taxon>
        <taxon>Triticeae</taxon>
        <taxon>Triticinae</taxon>
        <taxon>Aegilops</taxon>
    </lineage>
</organism>
<reference evidence="2" key="4">
    <citation type="submission" date="2019-03" db="UniProtKB">
        <authorList>
            <consortium name="EnsemblPlants"/>
        </authorList>
    </citation>
    <scope>IDENTIFICATION</scope>
</reference>
<feature type="chain" id="PRO_5019373326" evidence="1">
    <location>
        <begin position="19"/>
        <end position="62"/>
    </location>
</feature>
<dbReference type="AlphaFoldDB" id="A0A453HX98"/>
<dbReference type="Proteomes" id="UP000015105">
    <property type="component" value="Chromosome 4D"/>
</dbReference>
<sequence>FFLNHYIWLLRLLHRALQNCTTMGNMKPWLELGIPDYKKYRRRFLTREDRFMDECNVNPWHT</sequence>